<dbReference type="AlphaFoldDB" id="Q99Z25"/>
<protein>
    <submittedName>
        <fullName evidence="2">Uncharacterized protein</fullName>
    </submittedName>
</protein>
<name>Q99Z25_STRP1</name>
<evidence type="ECO:0000313" key="2">
    <source>
        <dbReference type="EMBL" id="AAK34242.1"/>
    </source>
</evidence>
<reference evidence="2 3" key="1">
    <citation type="journal article" date="2001" name="Proc. Natl. Acad. Sci. U.S.A.">
        <title>Complete genome sequence of an M1 strain of Streptococcus pyogenes.</title>
        <authorList>
            <person name="Ferretti J.J."/>
            <person name="McShan W.M."/>
            <person name="Adjic D."/>
            <person name="Savic D."/>
            <person name="Savic G."/>
            <person name="Lyon K."/>
            <person name="Primeaux C."/>
            <person name="Sezate S.S."/>
            <person name="Surorov A.N."/>
            <person name="Kenton S."/>
            <person name="Lai H."/>
            <person name="Lin S."/>
            <person name="Qian Y."/>
            <person name="Jia H.G."/>
            <person name="Najar F.Z."/>
            <person name="Ren Q."/>
            <person name="Zhu H."/>
            <person name="Song L."/>
            <person name="White J."/>
            <person name="Yuan X."/>
            <person name="Clifton S.W."/>
            <person name="Roe B.A."/>
            <person name="McLaughlin R.E."/>
        </authorList>
    </citation>
    <scope>NUCLEOTIDE SEQUENCE [LARGE SCALE GENOMIC DNA]</scope>
    <source>
        <strain evidence="3">ATCC 700294 / SF370 / Serotype M1</strain>
    </source>
</reference>
<keyword evidence="1" id="KW-0812">Transmembrane</keyword>
<feature type="transmembrane region" description="Helical" evidence="1">
    <location>
        <begin position="124"/>
        <end position="142"/>
    </location>
</feature>
<feature type="transmembrane region" description="Helical" evidence="1">
    <location>
        <begin position="90"/>
        <end position="109"/>
    </location>
</feature>
<feature type="transmembrane region" description="Helical" evidence="1">
    <location>
        <begin position="24"/>
        <end position="43"/>
    </location>
</feature>
<evidence type="ECO:0000256" key="1">
    <source>
        <dbReference type="SAM" id="Phobius"/>
    </source>
</evidence>
<dbReference type="OMA" id="KKKGDFM"/>
<dbReference type="EMBL" id="AE004092">
    <property type="protein sequence ID" value="AAK34242.1"/>
    <property type="molecule type" value="Genomic_DNA"/>
</dbReference>
<dbReference type="TCDB" id="9.B.79.1.1">
    <property type="family name" value="the putative metal transporter (pmta) family"/>
</dbReference>
<dbReference type="KEGG" id="spy:SPy_1437"/>
<keyword evidence="3" id="KW-1185">Reference proteome</keyword>
<keyword evidence="1" id="KW-1133">Transmembrane helix</keyword>
<dbReference type="PATRIC" id="fig|160490.10.peg.1251"/>
<evidence type="ECO:0000313" key="3">
    <source>
        <dbReference type="Proteomes" id="UP000000750"/>
    </source>
</evidence>
<feature type="transmembrane region" description="Helical" evidence="1">
    <location>
        <begin position="49"/>
        <end position="69"/>
    </location>
</feature>
<gene>
    <name evidence="2" type="ordered locus">SPy_1437</name>
</gene>
<proteinExistence type="predicted"/>
<accession>Q99Z25</accession>
<sequence length="161" mass="18417">MIESSNMYSRLKKKGDFMKRSKKASLLSVIVGMALAVIPIYIVNYDNELIVLLMSIFFNGIIVSAFELIKTYDGLQEEYKKLTVDRWKNTILLAFNSLYFASILTNSLSNNLSTILSTNRSDKVSAIFLTGCSILALLPFLLHRLIKREIEIENERKKLKK</sequence>
<dbReference type="Proteomes" id="UP000000750">
    <property type="component" value="Chromosome"/>
</dbReference>
<dbReference type="HOGENOM" id="CLU_150085_0_0_9"/>
<keyword evidence="1" id="KW-0472">Membrane</keyword>
<organism evidence="2 3">
    <name type="scientific">Streptococcus pyogenes serotype M1</name>
    <dbReference type="NCBI Taxonomy" id="301447"/>
    <lineage>
        <taxon>Bacteria</taxon>
        <taxon>Bacillati</taxon>
        <taxon>Bacillota</taxon>
        <taxon>Bacilli</taxon>
        <taxon>Lactobacillales</taxon>
        <taxon>Streptococcaceae</taxon>
        <taxon>Streptococcus</taxon>
    </lineage>
</organism>